<evidence type="ECO:0000256" key="3">
    <source>
        <dbReference type="ARBA" id="ARBA00022729"/>
    </source>
</evidence>
<dbReference type="InterPro" id="IPR033985">
    <property type="entry name" value="SusD-like_N"/>
</dbReference>
<dbReference type="Gene3D" id="1.25.40.390">
    <property type="match status" value="1"/>
</dbReference>
<evidence type="ECO:0000313" key="10">
    <source>
        <dbReference type="Proteomes" id="UP000326903"/>
    </source>
</evidence>
<comment type="similarity">
    <text evidence="2">Belongs to the SusD family.</text>
</comment>
<keyword evidence="5" id="KW-0998">Cell outer membrane</keyword>
<evidence type="ECO:0000256" key="6">
    <source>
        <dbReference type="SAM" id="SignalP"/>
    </source>
</evidence>
<feature type="domain" description="SusD-like N-terminal" evidence="8">
    <location>
        <begin position="93"/>
        <end position="217"/>
    </location>
</feature>
<evidence type="ECO:0000313" key="9">
    <source>
        <dbReference type="EMBL" id="KAA9034356.1"/>
    </source>
</evidence>
<dbReference type="Proteomes" id="UP000326903">
    <property type="component" value="Unassembled WGS sequence"/>
</dbReference>
<dbReference type="EMBL" id="VYQF01000016">
    <property type="protein sequence ID" value="KAA9034356.1"/>
    <property type="molecule type" value="Genomic_DNA"/>
</dbReference>
<comment type="caution">
    <text evidence="9">The sequence shown here is derived from an EMBL/GenBank/DDBJ whole genome shotgun (WGS) entry which is preliminary data.</text>
</comment>
<dbReference type="Pfam" id="PF07980">
    <property type="entry name" value="SusD_RagB"/>
    <property type="match status" value="1"/>
</dbReference>
<dbReference type="InterPro" id="IPR011990">
    <property type="entry name" value="TPR-like_helical_dom_sf"/>
</dbReference>
<reference evidence="9 10" key="1">
    <citation type="submission" date="2019-09" db="EMBL/GenBank/DDBJ databases">
        <title>Draft genome sequence of Ginsengibacter sp. BR5-29.</title>
        <authorList>
            <person name="Im W.-T."/>
        </authorList>
    </citation>
    <scope>NUCLEOTIDE SEQUENCE [LARGE SCALE GENOMIC DNA]</scope>
    <source>
        <strain evidence="9 10">BR5-29</strain>
    </source>
</reference>
<dbReference type="PROSITE" id="PS51257">
    <property type="entry name" value="PROKAR_LIPOPROTEIN"/>
    <property type="match status" value="1"/>
</dbReference>
<evidence type="ECO:0000256" key="5">
    <source>
        <dbReference type="ARBA" id="ARBA00023237"/>
    </source>
</evidence>
<dbReference type="Pfam" id="PF14322">
    <property type="entry name" value="SusD-like_3"/>
    <property type="match status" value="1"/>
</dbReference>
<sequence>MNKTFKCFFYALFIPCFLLTACEKNLNLVPQVNYSEATFFKTPDQFKLFANQFYIGLPNETTGYARDSYSDILANVGGTNTISNGSYFAPASSSLWENAYITIRNTTYLIDKVNSADPSLKSQVAVYGGEARFFRAMAYFNLLRDYGGVPIVDKVLTLSDNDILYGPRNTREEVTSYLLKDLDSAINDLPVEANIAGSDKGRVSQGAALALEARIALFEGTWREFRGLSGWQDLLDIAINASKSVMTSSQYSLFDRRDVLGDSSYRYFFILDNVQSNAANLTKSNQNEYIFVNRFDNNIRPAPGVSGNNSYSPTRKFADMFLCKDGLPIDKSPLFQGKQTATSEYQNRDLRMTNDFCVPFKVFWGFYPPEYNRTWSNPYSGGVIYDVLFGRTTSTGYYPLKFQQEIARPLGTDYPVIRYAEVLLINAEALFEKNGSITNDELNQTINLLRARAGVAPLTNELVAANGLDMRTEIRRERTIELSMEGFRFDDIRRWKTAEDELPQALEGVKWTGTQYATDPRWADIKPQLDNEGYLIVEPSANRHFDPAKNYLMPLPTRQILLDNKLEQNPGW</sequence>
<feature type="signal peptide" evidence="6">
    <location>
        <begin position="1"/>
        <end position="21"/>
    </location>
</feature>
<keyword evidence="3 6" id="KW-0732">Signal</keyword>
<protein>
    <submittedName>
        <fullName evidence="9">RagB/SusD family nutrient uptake outer membrane protein</fullName>
    </submittedName>
</protein>
<evidence type="ECO:0000259" key="7">
    <source>
        <dbReference type="Pfam" id="PF07980"/>
    </source>
</evidence>
<feature type="chain" id="PRO_5023804005" evidence="6">
    <location>
        <begin position="22"/>
        <end position="572"/>
    </location>
</feature>
<dbReference type="AlphaFoldDB" id="A0A5J5IAE3"/>
<evidence type="ECO:0000256" key="4">
    <source>
        <dbReference type="ARBA" id="ARBA00023136"/>
    </source>
</evidence>
<gene>
    <name evidence="9" type="ORF">FW778_22585</name>
</gene>
<proteinExistence type="inferred from homology"/>
<comment type="subcellular location">
    <subcellularLocation>
        <location evidence="1">Cell outer membrane</location>
    </subcellularLocation>
</comment>
<dbReference type="GO" id="GO:0009279">
    <property type="term" value="C:cell outer membrane"/>
    <property type="evidence" value="ECO:0007669"/>
    <property type="project" value="UniProtKB-SubCell"/>
</dbReference>
<organism evidence="9 10">
    <name type="scientific">Ginsengibacter hankyongi</name>
    <dbReference type="NCBI Taxonomy" id="2607284"/>
    <lineage>
        <taxon>Bacteria</taxon>
        <taxon>Pseudomonadati</taxon>
        <taxon>Bacteroidota</taxon>
        <taxon>Chitinophagia</taxon>
        <taxon>Chitinophagales</taxon>
        <taxon>Chitinophagaceae</taxon>
        <taxon>Ginsengibacter</taxon>
    </lineage>
</organism>
<name>A0A5J5IAE3_9BACT</name>
<evidence type="ECO:0000256" key="1">
    <source>
        <dbReference type="ARBA" id="ARBA00004442"/>
    </source>
</evidence>
<evidence type="ECO:0000259" key="8">
    <source>
        <dbReference type="Pfam" id="PF14322"/>
    </source>
</evidence>
<keyword evidence="10" id="KW-1185">Reference proteome</keyword>
<evidence type="ECO:0000256" key="2">
    <source>
        <dbReference type="ARBA" id="ARBA00006275"/>
    </source>
</evidence>
<keyword evidence="4" id="KW-0472">Membrane</keyword>
<dbReference type="InterPro" id="IPR012944">
    <property type="entry name" value="SusD_RagB_dom"/>
</dbReference>
<accession>A0A5J5IAE3</accession>
<dbReference type="RefSeq" id="WP_150417194.1">
    <property type="nucleotide sequence ID" value="NZ_VYQF01000016.1"/>
</dbReference>
<feature type="domain" description="RagB/SusD" evidence="7">
    <location>
        <begin position="293"/>
        <end position="572"/>
    </location>
</feature>
<dbReference type="SUPFAM" id="SSF48452">
    <property type="entry name" value="TPR-like"/>
    <property type="match status" value="1"/>
</dbReference>